<comment type="catalytic activity">
    <reaction evidence="6">
        <text>a 3-oxosteroid + A = a 3-oxo-Delta(1)-steroid + AH2</text>
        <dbReference type="Rhea" id="RHEA:13329"/>
        <dbReference type="ChEBI" id="CHEBI:13193"/>
        <dbReference type="ChEBI" id="CHEBI:17499"/>
        <dbReference type="ChEBI" id="CHEBI:20156"/>
        <dbReference type="ChEBI" id="CHEBI:47788"/>
        <dbReference type="EC" id="1.3.99.4"/>
    </reaction>
</comment>
<dbReference type="EMBL" id="WEGK01000010">
    <property type="protein sequence ID" value="MQY21578.1"/>
    <property type="molecule type" value="Genomic_DNA"/>
</dbReference>
<accession>A0A7K0D799</accession>
<evidence type="ECO:0000256" key="7">
    <source>
        <dbReference type="ARBA" id="ARBA00061147"/>
    </source>
</evidence>
<evidence type="ECO:0000313" key="11">
    <source>
        <dbReference type="EMBL" id="MQY21578.1"/>
    </source>
</evidence>
<dbReference type="GO" id="GO:0008202">
    <property type="term" value="P:steroid metabolic process"/>
    <property type="evidence" value="ECO:0007669"/>
    <property type="project" value="UniProtKB-KW"/>
</dbReference>
<dbReference type="OrthoDB" id="9813348at2"/>
<evidence type="ECO:0000256" key="4">
    <source>
        <dbReference type="ARBA" id="ARBA00023002"/>
    </source>
</evidence>
<feature type="domain" description="FAD-dependent oxidoreductase 2 FAD-binding" evidence="10">
    <location>
        <begin position="9"/>
        <end position="513"/>
    </location>
</feature>
<dbReference type="InterPro" id="IPR036188">
    <property type="entry name" value="FAD/NAD-bd_sf"/>
</dbReference>
<dbReference type="FunFam" id="3.50.50.60:FF:000208">
    <property type="entry name" value="3-ketosteroid dehydrogenase"/>
    <property type="match status" value="1"/>
</dbReference>
<evidence type="ECO:0000259" key="10">
    <source>
        <dbReference type="Pfam" id="PF00890"/>
    </source>
</evidence>
<name>A0A7K0D799_9NOCA</name>
<reference evidence="11 12" key="1">
    <citation type="submission" date="2019-10" db="EMBL/GenBank/DDBJ databases">
        <title>Nocardia macrotermitis sp. nov. and Nocardia aurantia sp. nov., isolated from the gut of fungus growing-termite Macrotermes natalensis.</title>
        <authorList>
            <person name="Benndorf R."/>
            <person name="Schwitalla J."/>
            <person name="Martin K."/>
            <person name="De Beer W."/>
            <person name="Kaster A.-K."/>
            <person name="Vollmers J."/>
            <person name="Poulsen M."/>
            <person name="Beemelmanns C."/>
        </authorList>
    </citation>
    <scope>NUCLEOTIDE SEQUENCE [LARGE SCALE GENOMIC DNA]</scope>
    <source>
        <strain evidence="11 12">RB20</strain>
    </source>
</reference>
<gene>
    <name evidence="11" type="primary">kstD_4</name>
    <name evidence="11" type="ORF">NRB20_46910</name>
</gene>
<evidence type="ECO:0000256" key="3">
    <source>
        <dbReference type="ARBA" id="ARBA00022827"/>
    </source>
</evidence>
<dbReference type="PANTHER" id="PTHR43400:SF10">
    <property type="entry name" value="3-OXOSTEROID 1-DEHYDROGENASE"/>
    <property type="match status" value="1"/>
</dbReference>
<evidence type="ECO:0000256" key="1">
    <source>
        <dbReference type="ARBA" id="ARBA00001974"/>
    </source>
</evidence>
<evidence type="ECO:0000313" key="12">
    <source>
        <dbReference type="Proteomes" id="UP000438448"/>
    </source>
</evidence>
<dbReference type="SUPFAM" id="SSF51905">
    <property type="entry name" value="FAD/NAD(P)-binding domain"/>
    <property type="match status" value="1"/>
</dbReference>
<dbReference type="SUPFAM" id="SSF56425">
    <property type="entry name" value="Succinate dehydrogenase/fumarate reductase flavoprotein, catalytic domain"/>
    <property type="match status" value="1"/>
</dbReference>
<keyword evidence="5" id="KW-0753">Steroid metabolism</keyword>
<keyword evidence="3" id="KW-0274">FAD</keyword>
<dbReference type="Gene3D" id="3.50.50.60">
    <property type="entry name" value="FAD/NAD(P)-binding domain"/>
    <property type="match status" value="1"/>
</dbReference>
<evidence type="ECO:0000256" key="5">
    <source>
        <dbReference type="ARBA" id="ARBA00023221"/>
    </source>
</evidence>
<dbReference type="Gene3D" id="3.90.700.10">
    <property type="entry name" value="Succinate dehydrogenase/fumarate reductase flavoprotein, catalytic domain"/>
    <property type="match status" value="1"/>
</dbReference>
<dbReference type="PANTHER" id="PTHR43400">
    <property type="entry name" value="FUMARATE REDUCTASE"/>
    <property type="match status" value="1"/>
</dbReference>
<dbReference type="InterPro" id="IPR050315">
    <property type="entry name" value="FAD-oxidoreductase_2"/>
</dbReference>
<dbReference type="EC" id="1.3.99.4" evidence="8"/>
<dbReference type="RefSeq" id="WP_153412445.1">
    <property type="nucleotide sequence ID" value="NZ_WEGK01000010.1"/>
</dbReference>
<dbReference type="GO" id="GO:0047571">
    <property type="term" value="F:3-oxosteroid 1-dehydrogenase activity"/>
    <property type="evidence" value="ECO:0007669"/>
    <property type="project" value="UniProtKB-EC"/>
</dbReference>
<evidence type="ECO:0000256" key="2">
    <source>
        <dbReference type="ARBA" id="ARBA00022630"/>
    </source>
</evidence>
<evidence type="ECO:0000256" key="6">
    <source>
        <dbReference type="ARBA" id="ARBA00051951"/>
    </source>
</evidence>
<dbReference type="Pfam" id="PF00890">
    <property type="entry name" value="FAD_binding_2"/>
    <property type="match status" value="1"/>
</dbReference>
<organism evidence="11 12">
    <name type="scientific">Nocardia macrotermitis</name>
    <dbReference type="NCBI Taxonomy" id="2585198"/>
    <lineage>
        <taxon>Bacteria</taxon>
        <taxon>Bacillati</taxon>
        <taxon>Actinomycetota</taxon>
        <taxon>Actinomycetes</taxon>
        <taxon>Mycobacteriales</taxon>
        <taxon>Nocardiaceae</taxon>
        <taxon>Nocardia</taxon>
    </lineage>
</organism>
<evidence type="ECO:0000256" key="8">
    <source>
        <dbReference type="ARBA" id="ARBA00066536"/>
    </source>
</evidence>
<dbReference type="AlphaFoldDB" id="A0A7K0D799"/>
<comment type="caution">
    <text evidence="11">The sequence shown here is derived from an EMBL/GenBank/DDBJ whole genome shotgun (WGS) entry which is preliminary data.</text>
</comment>
<comment type="cofactor">
    <cofactor evidence="1">
        <name>FAD</name>
        <dbReference type="ChEBI" id="CHEBI:57692"/>
    </cofactor>
</comment>
<keyword evidence="5" id="KW-0443">Lipid metabolism</keyword>
<sequence>MSAVEETYDVIVVGSGGGLVGAYAAASRGLRTLVVEKTDRFGGTVAYSGAGLWFPGSAPLRRAGVSDDVEPARTYLRDIVADPSREARQDAYLATAARLIDELEQNPSFGPFEYGPVPDYFKGRPGATAEGRTIFPVEIPAAELGELAALVRDNIPVERHGQERNPVLVGGRALIARALRAFLDTGNGSYLLETAVQGLIVEDGRVVGVEAVRGGEQLRIRAARGVILAAGGFERNRELREKHGVAPYNGDWSNGAPGNTGDVLQAAVAIGAATDLLDEAWFIPGLVQPNGQPIFHTGVRGGFWVNGAGERFMNEAMPYDQAGHEMLRLHKSTGVPHIPAHWVFDQRQLDRDSFGGDPALPPRPEWFESGALRKADTLEELAELIAVPIENLRRTVAEYNEAAAEGVDEKFHRGEGAWDGIHVHVVGFPAGQPMNYVTGPNTDAPNPLLPPLDTPPYYVATIVLSDIGTKGGLQTDENARVLREDGAAIPGLYASGNTMAAMSGRVYPGAGTPIGSSLVFSYRAVLDITGAE</sequence>
<dbReference type="InterPro" id="IPR027477">
    <property type="entry name" value="Succ_DH/fumarate_Rdtase_cat_sf"/>
</dbReference>
<dbReference type="Proteomes" id="UP000438448">
    <property type="component" value="Unassembled WGS sequence"/>
</dbReference>
<keyword evidence="12" id="KW-1185">Reference proteome</keyword>
<dbReference type="InterPro" id="IPR003953">
    <property type="entry name" value="FAD-dep_OxRdtase_2_FAD-bd"/>
</dbReference>
<proteinExistence type="inferred from homology"/>
<evidence type="ECO:0000256" key="9">
    <source>
        <dbReference type="ARBA" id="ARBA00069709"/>
    </source>
</evidence>
<keyword evidence="2" id="KW-0285">Flavoprotein</keyword>
<keyword evidence="4 11" id="KW-0560">Oxidoreductase</keyword>
<protein>
    <recommendedName>
        <fullName evidence="9">3-oxosteroid 1-dehydrogenase</fullName>
        <ecNumber evidence="8">1.3.99.4</ecNumber>
    </recommendedName>
</protein>
<comment type="similarity">
    <text evidence="7">Belongs to the FAD-dependent oxidoreductase 2 family. 3-oxosteroid dehydrogenase subfamily.</text>
</comment>